<evidence type="ECO:0000256" key="6">
    <source>
        <dbReference type="SAM" id="SignalP"/>
    </source>
</evidence>
<proteinExistence type="predicted"/>
<dbReference type="RefSeq" id="WP_197674211.1">
    <property type="nucleotide sequence ID" value="NZ_LT629748.1"/>
</dbReference>
<feature type="chain" id="PRO_5009264257" evidence="6">
    <location>
        <begin position="25"/>
        <end position="261"/>
    </location>
</feature>
<keyword evidence="6" id="KW-0732">Signal</keyword>
<name>A0A1H1WB54_9GAMM</name>
<protein>
    <submittedName>
        <fullName evidence="8">Dimethylsulfide dehydrogenase subunit gamma/complex iron-sulfur molybdoenzyme family reductase subunit gamma</fullName>
    </submittedName>
</protein>
<dbReference type="GO" id="GO:0046872">
    <property type="term" value="F:metal ion binding"/>
    <property type="evidence" value="ECO:0007669"/>
    <property type="project" value="UniProtKB-KW"/>
</dbReference>
<sequence length="261" mass="29397">MKLKSMLRSSLALLVACAAGVALAEHPEANPNVLEIKPGDTIKVARLPDNIYLRSQNDPDDLIWQRIPTYRTHVFPAPPVHQSVALRFDDGAMRGKHLYFQVARTSERFYVRLHWKDHTEDRTSEVDAFGDGVAVQYALNGTDTSYMMGSGPEKPVNIWYWRADQRDVENLAAGGFGSTTRLPEQSVSGDGLYVSQQIAQDNEWQVVMSRPLEPASKHEVDFKQGMVPLSFAVWQGSDNERDGNKRVTHTWILLDTSDSKR</sequence>
<reference evidence="9" key="1">
    <citation type="submission" date="2016-10" db="EMBL/GenBank/DDBJ databases">
        <authorList>
            <person name="Varghese N."/>
            <person name="Submissions S."/>
        </authorList>
    </citation>
    <scope>NUCLEOTIDE SEQUENCE [LARGE SCALE GENOMIC DNA]</scope>
    <source>
        <strain evidence="9">2SM5</strain>
    </source>
</reference>
<gene>
    <name evidence="8" type="ORF">SAMN05216198_3203</name>
</gene>
<dbReference type="STRING" id="797277.SAMN05216198_3203"/>
<keyword evidence="1" id="KW-0813">Transport</keyword>
<dbReference type="GO" id="GO:0042597">
    <property type="term" value="C:periplasmic space"/>
    <property type="evidence" value="ECO:0007669"/>
    <property type="project" value="InterPro"/>
</dbReference>
<dbReference type="NCBIfam" id="TIGR03477">
    <property type="entry name" value="DMSO_red_II_gam"/>
    <property type="match status" value="1"/>
</dbReference>
<dbReference type="Proteomes" id="UP000243426">
    <property type="component" value="Chromosome I"/>
</dbReference>
<keyword evidence="3" id="KW-0479">Metal-binding</keyword>
<keyword evidence="4" id="KW-0249">Electron transport</keyword>
<dbReference type="EMBL" id="LT629748">
    <property type="protein sequence ID" value="SDS93911.1"/>
    <property type="molecule type" value="Genomic_DNA"/>
</dbReference>
<evidence type="ECO:0000256" key="5">
    <source>
        <dbReference type="ARBA" id="ARBA00023004"/>
    </source>
</evidence>
<dbReference type="InterPro" id="IPR019020">
    <property type="entry name" value="Cyt-c552/DMSO_Rdtase_haem-bd"/>
</dbReference>
<dbReference type="CDD" id="cd09623">
    <property type="entry name" value="DOMON_EBDH"/>
    <property type="match status" value="1"/>
</dbReference>
<accession>A0A1H1WB54</accession>
<dbReference type="Pfam" id="PF09459">
    <property type="entry name" value="EB_dh"/>
    <property type="match status" value="1"/>
</dbReference>
<feature type="domain" description="Cytochrome c-552/DMSO reductase-like haem-binding" evidence="7">
    <location>
        <begin position="61"/>
        <end position="246"/>
    </location>
</feature>
<evidence type="ECO:0000256" key="4">
    <source>
        <dbReference type="ARBA" id="ARBA00022982"/>
    </source>
</evidence>
<evidence type="ECO:0000256" key="3">
    <source>
        <dbReference type="ARBA" id="ARBA00022723"/>
    </source>
</evidence>
<dbReference type="SMART" id="SM00887">
    <property type="entry name" value="EB_dh"/>
    <property type="match status" value="1"/>
</dbReference>
<dbReference type="AlphaFoldDB" id="A0A1H1WB54"/>
<organism evidence="8 9">
    <name type="scientific">Halopseudomonas litoralis</name>
    <dbReference type="NCBI Taxonomy" id="797277"/>
    <lineage>
        <taxon>Bacteria</taxon>
        <taxon>Pseudomonadati</taxon>
        <taxon>Pseudomonadota</taxon>
        <taxon>Gammaproteobacteria</taxon>
        <taxon>Pseudomonadales</taxon>
        <taxon>Pseudomonadaceae</taxon>
        <taxon>Halopseudomonas</taxon>
    </lineage>
</organism>
<keyword evidence="2" id="KW-0349">Heme</keyword>
<evidence type="ECO:0000313" key="8">
    <source>
        <dbReference type="EMBL" id="SDS93911.1"/>
    </source>
</evidence>
<keyword evidence="9" id="KW-1185">Reference proteome</keyword>
<dbReference type="Gene3D" id="2.60.40.1190">
    <property type="match status" value="1"/>
</dbReference>
<evidence type="ECO:0000256" key="2">
    <source>
        <dbReference type="ARBA" id="ARBA00022617"/>
    </source>
</evidence>
<evidence type="ECO:0000259" key="7">
    <source>
        <dbReference type="SMART" id="SM00887"/>
    </source>
</evidence>
<feature type="signal peptide" evidence="6">
    <location>
        <begin position="1"/>
        <end position="24"/>
    </location>
</feature>
<dbReference type="GO" id="GO:0020037">
    <property type="term" value="F:heme binding"/>
    <property type="evidence" value="ECO:0007669"/>
    <property type="project" value="InterPro"/>
</dbReference>
<keyword evidence="5" id="KW-0408">Iron</keyword>
<evidence type="ECO:0000313" key="9">
    <source>
        <dbReference type="Proteomes" id="UP000243426"/>
    </source>
</evidence>
<dbReference type="InterPro" id="IPR017838">
    <property type="entry name" value="DMSO_Rdtase_II_haem_b-bd_su"/>
</dbReference>
<evidence type="ECO:0000256" key="1">
    <source>
        <dbReference type="ARBA" id="ARBA00022448"/>
    </source>
</evidence>